<accession>A0ACB7ZFV2</accession>
<comment type="caution">
    <text evidence="1">The sequence shown here is derived from an EMBL/GenBank/DDBJ whole genome shotgun (WGS) entry which is preliminary data.</text>
</comment>
<gene>
    <name evidence="1" type="ORF">Vadar_028064</name>
</gene>
<name>A0ACB7ZFV2_9ERIC</name>
<evidence type="ECO:0000313" key="2">
    <source>
        <dbReference type="Proteomes" id="UP000828048"/>
    </source>
</evidence>
<protein>
    <submittedName>
        <fullName evidence="1">Uncharacterized protein</fullName>
    </submittedName>
</protein>
<sequence length="459" mass="51501">MEEVKGSDAESSGFPTSDENSDGADQQPVPIQGRMTGPTRRVSKGGWTEEENKILAFAVQKFNGRNWKKIAECVPDRTDVQCLHRWQKVLNPDLVKGPWNKQEDELILKMVKEKGTQNWSEIAKHLPGRIGKQCRERWYNHLNPEINKTPWTKEEELALVSAHRTYGNRWAKIAKFLHGRTENAIKNHWNSSLKKKMELNSTTGIVSRKMEPGVCGSNKPKLVEGRKELEHKVDSEIRTDTFLRLDSEGRGNHFQSFKKGNCRIPIDSSNDTINSRVFRIPSSHSALEETLPAGKCLDSGAPIKPVKKNLGRLCYEPLEEEDLGIFLKTGKFPSTDSYIRLPSTPVSFSTPKNTNEGRQCNSPESVLRSAAMSFKTMPSIIRKRVLKTCSAQGSTSSFSSRRVEEDGDSLEVSPPKIQKRENADEMKSVGKRLESAFDNVGDDKLNRLDEGGDAFGASS</sequence>
<evidence type="ECO:0000313" key="1">
    <source>
        <dbReference type="EMBL" id="KAH7864306.1"/>
    </source>
</evidence>
<reference evidence="1 2" key="1">
    <citation type="journal article" date="2021" name="Hortic Res">
        <title>High-quality reference genome and annotation aids understanding of berry development for evergreen blueberry (Vaccinium darrowii).</title>
        <authorList>
            <person name="Yu J."/>
            <person name="Hulse-Kemp A.M."/>
            <person name="Babiker E."/>
            <person name="Staton M."/>
        </authorList>
    </citation>
    <scope>NUCLEOTIDE SEQUENCE [LARGE SCALE GENOMIC DNA]</scope>
    <source>
        <strain evidence="2">cv. NJ 8807/NJ 8810</strain>
        <tissue evidence="1">Young leaf</tissue>
    </source>
</reference>
<keyword evidence="2" id="KW-1185">Reference proteome</keyword>
<organism evidence="1 2">
    <name type="scientific">Vaccinium darrowii</name>
    <dbReference type="NCBI Taxonomy" id="229202"/>
    <lineage>
        <taxon>Eukaryota</taxon>
        <taxon>Viridiplantae</taxon>
        <taxon>Streptophyta</taxon>
        <taxon>Embryophyta</taxon>
        <taxon>Tracheophyta</taxon>
        <taxon>Spermatophyta</taxon>
        <taxon>Magnoliopsida</taxon>
        <taxon>eudicotyledons</taxon>
        <taxon>Gunneridae</taxon>
        <taxon>Pentapetalae</taxon>
        <taxon>asterids</taxon>
        <taxon>Ericales</taxon>
        <taxon>Ericaceae</taxon>
        <taxon>Vaccinioideae</taxon>
        <taxon>Vaccinieae</taxon>
        <taxon>Vaccinium</taxon>
    </lineage>
</organism>
<proteinExistence type="predicted"/>
<dbReference type="EMBL" id="CM037162">
    <property type="protein sequence ID" value="KAH7864306.1"/>
    <property type="molecule type" value="Genomic_DNA"/>
</dbReference>
<dbReference type="Proteomes" id="UP000828048">
    <property type="component" value="Chromosome 12"/>
</dbReference>